<gene>
    <name evidence="7" type="ORF">GCM10023307_16780</name>
</gene>
<comment type="caution">
    <text evidence="7">The sequence shown here is derived from an EMBL/GenBank/DDBJ whole genome shotgun (WGS) entry which is preliminary data.</text>
</comment>
<name>A0ABP9B8F0_9GAMM</name>
<dbReference type="Gene3D" id="3.30.1150.10">
    <property type="match status" value="1"/>
</dbReference>
<dbReference type="Proteomes" id="UP001499959">
    <property type="component" value="Unassembled WGS sequence"/>
</dbReference>
<keyword evidence="6" id="KW-0732">Signal</keyword>
<proteinExistence type="predicted"/>
<evidence type="ECO:0000256" key="6">
    <source>
        <dbReference type="SAM" id="SignalP"/>
    </source>
</evidence>
<keyword evidence="3" id="KW-1133">Transmembrane helix</keyword>
<evidence type="ECO:0000256" key="1">
    <source>
        <dbReference type="ARBA" id="ARBA00004167"/>
    </source>
</evidence>
<evidence type="ECO:0000256" key="3">
    <source>
        <dbReference type="ARBA" id="ARBA00022989"/>
    </source>
</evidence>
<keyword evidence="2" id="KW-0812">Transmembrane</keyword>
<evidence type="ECO:0000256" key="4">
    <source>
        <dbReference type="ARBA" id="ARBA00023136"/>
    </source>
</evidence>
<accession>A0ABP9B8F0</accession>
<feature type="chain" id="PRO_5045240389" description="Energy transducer TonB" evidence="6">
    <location>
        <begin position="21"/>
        <end position="141"/>
    </location>
</feature>
<dbReference type="RefSeq" id="WP_345302873.1">
    <property type="nucleotide sequence ID" value="NZ_BAABJE010000007.1"/>
</dbReference>
<feature type="region of interest" description="Disordered" evidence="5">
    <location>
        <begin position="122"/>
        <end position="141"/>
    </location>
</feature>
<organism evidence="7 8">
    <name type="scientific">Lysobacter hankyongensis</name>
    <dbReference type="NCBI Taxonomy" id="1176535"/>
    <lineage>
        <taxon>Bacteria</taxon>
        <taxon>Pseudomonadati</taxon>
        <taxon>Pseudomonadota</taxon>
        <taxon>Gammaproteobacteria</taxon>
        <taxon>Lysobacterales</taxon>
        <taxon>Lysobacteraceae</taxon>
        <taxon>Lysobacter</taxon>
    </lineage>
</organism>
<dbReference type="SUPFAM" id="SSF74653">
    <property type="entry name" value="TolA/TonB C-terminal domain"/>
    <property type="match status" value="1"/>
</dbReference>
<sequence length="141" mass="14870">MKISLIVVLASMLCLSIAQAQGAPPPAEVAAPAAVDTSRPHIPGLVSYPSLRKVQRAMDATNLATLQLTVEVQWDDEGRVQQARVLERTGSGGVEKAALAWARGLRFEPGTSGKGLIPFRLRNDRKGGGNMPYFPGPGAGP</sequence>
<dbReference type="NCBIfam" id="TIGR01352">
    <property type="entry name" value="tonB_Cterm"/>
    <property type="match status" value="1"/>
</dbReference>
<evidence type="ECO:0008006" key="9">
    <source>
        <dbReference type="Google" id="ProtNLM"/>
    </source>
</evidence>
<reference evidence="8" key="1">
    <citation type="journal article" date="2019" name="Int. J. Syst. Evol. Microbiol.">
        <title>The Global Catalogue of Microorganisms (GCM) 10K type strain sequencing project: providing services to taxonomists for standard genome sequencing and annotation.</title>
        <authorList>
            <consortium name="The Broad Institute Genomics Platform"/>
            <consortium name="The Broad Institute Genome Sequencing Center for Infectious Disease"/>
            <person name="Wu L."/>
            <person name="Ma J."/>
        </authorList>
    </citation>
    <scope>NUCLEOTIDE SEQUENCE [LARGE SCALE GENOMIC DNA]</scope>
    <source>
        <strain evidence="8">JCM 18204</strain>
    </source>
</reference>
<keyword evidence="8" id="KW-1185">Reference proteome</keyword>
<dbReference type="InterPro" id="IPR006260">
    <property type="entry name" value="TonB/TolA_C"/>
</dbReference>
<comment type="subcellular location">
    <subcellularLocation>
        <location evidence="1">Membrane</location>
        <topology evidence="1">Single-pass membrane protein</topology>
    </subcellularLocation>
</comment>
<feature type="signal peptide" evidence="6">
    <location>
        <begin position="1"/>
        <end position="20"/>
    </location>
</feature>
<dbReference type="EMBL" id="BAABJE010000007">
    <property type="protein sequence ID" value="GAA4792090.1"/>
    <property type="molecule type" value="Genomic_DNA"/>
</dbReference>
<evidence type="ECO:0000256" key="2">
    <source>
        <dbReference type="ARBA" id="ARBA00022692"/>
    </source>
</evidence>
<keyword evidence="4" id="KW-0472">Membrane</keyword>
<evidence type="ECO:0000313" key="8">
    <source>
        <dbReference type="Proteomes" id="UP001499959"/>
    </source>
</evidence>
<evidence type="ECO:0000313" key="7">
    <source>
        <dbReference type="EMBL" id="GAA4792090.1"/>
    </source>
</evidence>
<evidence type="ECO:0000256" key="5">
    <source>
        <dbReference type="SAM" id="MobiDB-lite"/>
    </source>
</evidence>
<protein>
    <recommendedName>
        <fullName evidence="9">Energy transducer TonB</fullName>
    </recommendedName>
</protein>